<dbReference type="OrthoDB" id="5592749at2759"/>
<reference evidence="3 4" key="1">
    <citation type="submission" date="2016-07" db="EMBL/GenBank/DDBJ databases">
        <title>Pervasive Adenine N6-methylation of Active Genes in Fungi.</title>
        <authorList>
            <consortium name="DOE Joint Genome Institute"/>
            <person name="Mondo S.J."/>
            <person name="Dannebaum R.O."/>
            <person name="Kuo R.C."/>
            <person name="Labutti K."/>
            <person name="Haridas S."/>
            <person name="Kuo A."/>
            <person name="Salamov A."/>
            <person name="Ahrendt S.R."/>
            <person name="Lipzen A."/>
            <person name="Sullivan W."/>
            <person name="Andreopoulos W.B."/>
            <person name="Clum A."/>
            <person name="Lindquist E."/>
            <person name="Daum C."/>
            <person name="Ramamoorthy G.K."/>
            <person name="Gryganskyi A."/>
            <person name="Culley D."/>
            <person name="Magnuson J.K."/>
            <person name="James T.Y."/>
            <person name="O'Malley M.A."/>
            <person name="Stajich J.E."/>
            <person name="Spatafora J.W."/>
            <person name="Visel A."/>
            <person name="Grigoriev I.V."/>
        </authorList>
    </citation>
    <scope>NUCLEOTIDE SEQUENCE [LARGE SCALE GENOMIC DNA]</scope>
    <source>
        <strain evidence="3 4">ATCC 12442</strain>
    </source>
</reference>
<dbReference type="RefSeq" id="XP_040739563.1">
    <property type="nucleotide sequence ID" value="XM_040883182.1"/>
</dbReference>
<evidence type="ECO:0000313" key="4">
    <source>
        <dbReference type="Proteomes" id="UP000193922"/>
    </source>
</evidence>
<feature type="compositionally biased region" description="Basic and acidic residues" evidence="1">
    <location>
        <begin position="111"/>
        <end position="126"/>
    </location>
</feature>
<dbReference type="AlphaFoldDB" id="A0A1Y1VWY3"/>
<name>A0A1Y1VWY3_9FUNG</name>
<feature type="chain" id="PRO_5012033533" evidence="2">
    <location>
        <begin position="24"/>
        <end position="300"/>
    </location>
</feature>
<proteinExistence type="predicted"/>
<feature type="signal peptide" evidence="2">
    <location>
        <begin position="1"/>
        <end position="23"/>
    </location>
</feature>
<dbReference type="EMBL" id="MCFD01000039">
    <property type="protein sequence ID" value="ORX65254.1"/>
    <property type="molecule type" value="Genomic_DNA"/>
</dbReference>
<sequence length="300" mass="32103">MRIYQAITVFAVAASAFPTQLLAVREGPSGDINSPAAPHVAQPEQMPLQDRPPTQDHLTDSDRPPIVAENGSPVQDYPPAGFNEHRDGSQHHPTDSSSSGQDPGRPATQDRPAEGDRRPVVIEDRPPVQNQQPAAFDEHTAPQGRPAESNSARPVSDHAPVVVNEPHDRPQDHPAAEPPRSSGHQSSRPPARQHFEKIEHPGGNPNSIEKTSQDIINDDQHGVHSNIIHHVVTSNSIVNGKPTNVNIHGTTGVANNGKNNVVLPNEFWNQFNPGQPGAGLPGTNFIPAGLGANGRPPSDH</sequence>
<evidence type="ECO:0000256" key="2">
    <source>
        <dbReference type="SAM" id="SignalP"/>
    </source>
</evidence>
<dbReference type="GeneID" id="63799830"/>
<protein>
    <submittedName>
        <fullName evidence="3">Uncharacterized protein</fullName>
    </submittedName>
</protein>
<accession>A0A1Y1VWY3</accession>
<evidence type="ECO:0000256" key="1">
    <source>
        <dbReference type="SAM" id="MobiDB-lite"/>
    </source>
</evidence>
<keyword evidence="4" id="KW-1185">Reference proteome</keyword>
<keyword evidence="2" id="KW-0732">Signal</keyword>
<feature type="compositionally biased region" description="Basic and acidic residues" evidence="1">
    <location>
        <begin position="53"/>
        <end position="63"/>
    </location>
</feature>
<feature type="compositionally biased region" description="Basic and acidic residues" evidence="1">
    <location>
        <begin position="165"/>
        <end position="175"/>
    </location>
</feature>
<comment type="caution">
    <text evidence="3">The sequence shown here is derived from an EMBL/GenBank/DDBJ whole genome shotgun (WGS) entry which is preliminary data.</text>
</comment>
<gene>
    <name evidence="3" type="ORF">DL89DRAFT_119351</name>
</gene>
<dbReference type="Proteomes" id="UP000193922">
    <property type="component" value="Unassembled WGS sequence"/>
</dbReference>
<feature type="compositionally biased region" description="Basic and acidic residues" evidence="1">
    <location>
        <begin position="83"/>
        <end position="94"/>
    </location>
</feature>
<feature type="region of interest" description="Disordered" evidence="1">
    <location>
        <begin position="28"/>
        <end position="211"/>
    </location>
</feature>
<evidence type="ECO:0000313" key="3">
    <source>
        <dbReference type="EMBL" id="ORX65254.1"/>
    </source>
</evidence>
<organism evidence="3 4">
    <name type="scientific">Linderina pennispora</name>
    <dbReference type="NCBI Taxonomy" id="61395"/>
    <lineage>
        <taxon>Eukaryota</taxon>
        <taxon>Fungi</taxon>
        <taxon>Fungi incertae sedis</taxon>
        <taxon>Zoopagomycota</taxon>
        <taxon>Kickxellomycotina</taxon>
        <taxon>Kickxellomycetes</taxon>
        <taxon>Kickxellales</taxon>
        <taxon>Kickxellaceae</taxon>
        <taxon>Linderina</taxon>
    </lineage>
</organism>